<feature type="binding site" evidence="10">
    <location>
        <position position="157"/>
    </location>
    <ligand>
        <name>substrate</name>
    </ligand>
</feature>
<feature type="binding site" evidence="10">
    <location>
        <position position="76"/>
    </location>
    <ligand>
        <name>Mn(2+)</name>
        <dbReference type="ChEBI" id="CHEBI:29035"/>
        <label>2</label>
    </ligand>
</feature>
<evidence type="ECO:0000256" key="10">
    <source>
        <dbReference type="HAMAP-Rule" id="MF_00575"/>
    </source>
</evidence>
<dbReference type="AlphaFoldDB" id="D0KZP5"/>
<feature type="binding site" evidence="10">
    <location>
        <begin position="76"/>
        <end position="77"/>
    </location>
    <ligand>
        <name>substrate</name>
    </ligand>
</feature>
<feature type="binding site" evidence="10">
    <location>
        <position position="164"/>
    </location>
    <ligand>
        <name>substrate</name>
    </ligand>
</feature>
<keyword evidence="13" id="KW-1185">Reference proteome</keyword>
<dbReference type="GO" id="GO:0005737">
    <property type="term" value="C:cytoplasm"/>
    <property type="evidence" value="ECO:0007669"/>
    <property type="project" value="InterPro"/>
</dbReference>
<sequence>MAEILVIADIHLSPANPQTDTFAALIARAAKADALYILGDLFDYWVGDDQPLPDAIGHTLDQLSALPCKKYFQAGNRDFLVGQNLLDRIGAEYLPDVFPLAHQGETILLCHGDTLCTDDHAYQAMRQQLRSAAFRCDFLGKPLAERIAIAEGLRARSKTESSSKPEDIMDVNPVAVSALMQSEESKLLIHGHTHRPAIHRLADGRVRVVTGDWSTRGWLVALNADGITLERFDSSSTEIVDRVNLSESSKTARETPR</sequence>
<evidence type="ECO:0000256" key="5">
    <source>
        <dbReference type="ARBA" id="ARBA00022723"/>
    </source>
</evidence>
<feature type="binding site" evidence="10">
    <location>
        <position position="194"/>
    </location>
    <ligand>
        <name>Mn(2+)</name>
        <dbReference type="ChEBI" id="CHEBI:29035"/>
        <label>1</label>
    </ligand>
</feature>
<keyword evidence="2 10" id="KW-0444">Lipid biosynthesis</keyword>
<comment type="pathway">
    <text evidence="10">Glycolipid biosynthesis; lipid IV(A) biosynthesis; lipid IV(A) from (3R)-3-hydroxytetradecanoyl-[acyl-carrier-protein] and UDP-N-acetyl-alpha-D-glucosamine: step 4/6.</text>
</comment>
<dbReference type="EMBL" id="CP001801">
    <property type="protein sequence ID" value="ACX95918.1"/>
    <property type="molecule type" value="Genomic_DNA"/>
</dbReference>
<feature type="binding site" evidence="10">
    <location>
        <position position="192"/>
    </location>
    <ligand>
        <name>substrate</name>
    </ligand>
</feature>
<evidence type="ECO:0000313" key="13">
    <source>
        <dbReference type="Proteomes" id="UP000009102"/>
    </source>
</evidence>
<evidence type="ECO:0000256" key="1">
    <source>
        <dbReference type="ARBA" id="ARBA00022475"/>
    </source>
</evidence>
<keyword evidence="9 10" id="KW-0464">Manganese</keyword>
<evidence type="ECO:0000256" key="4">
    <source>
        <dbReference type="ARBA" id="ARBA00022556"/>
    </source>
</evidence>
<feature type="binding site" evidence="10">
    <location>
        <position position="40"/>
    </location>
    <ligand>
        <name>Mn(2+)</name>
        <dbReference type="ChEBI" id="CHEBI:29035"/>
        <label>2</label>
    </ligand>
</feature>
<dbReference type="NCBIfam" id="TIGR01854">
    <property type="entry name" value="lipid_A_lpxH"/>
    <property type="match status" value="1"/>
</dbReference>
<comment type="similarity">
    <text evidence="10">Belongs to the LpxH family.</text>
</comment>
<evidence type="ECO:0000256" key="6">
    <source>
        <dbReference type="ARBA" id="ARBA00022801"/>
    </source>
</evidence>
<dbReference type="Pfam" id="PF00149">
    <property type="entry name" value="Metallophos"/>
    <property type="match status" value="1"/>
</dbReference>
<dbReference type="HOGENOM" id="CLU_074586_0_0_6"/>
<feature type="binding site" evidence="10">
    <location>
        <position position="111"/>
    </location>
    <ligand>
        <name>Mn(2+)</name>
        <dbReference type="ChEBI" id="CHEBI:29035"/>
        <label>2</label>
    </ligand>
</feature>
<comment type="caution">
    <text evidence="10">Lacks conserved residue(s) required for the propagation of feature annotation.</text>
</comment>
<dbReference type="Proteomes" id="UP000009102">
    <property type="component" value="Chromosome"/>
</dbReference>
<evidence type="ECO:0000313" key="12">
    <source>
        <dbReference type="EMBL" id="ACX95918.1"/>
    </source>
</evidence>
<feature type="binding site" evidence="10">
    <location>
        <position position="192"/>
    </location>
    <ligand>
        <name>Mn(2+)</name>
        <dbReference type="ChEBI" id="CHEBI:29035"/>
        <label>2</label>
    </ligand>
</feature>
<keyword evidence="7 10" id="KW-0443">Lipid metabolism</keyword>
<feature type="binding site" evidence="10">
    <location>
        <position position="119"/>
    </location>
    <ligand>
        <name>substrate</name>
    </ligand>
</feature>
<accession>D0KZP5</accession>
<dbReference type="EC" id="3.6.1.54" evidence="10"/>
<organism evidence="12 13">
    <name type="scientific">Halothiobacillus neapolitanus (strain ATCC 23641 / DSM 15147 / CIP 104769 / NCIMB 8539 / c2)</name>
    <name type="common">Thiobacillus neapolitanus</name>
    <dbReference type="NCBI Taxonomy" id="555778"/>
    <lineage>
        <taxon>Bacteria</taxon>
        <taxon>Pseudomonadati</taxon>
        <taxon>Pseudomonadota</taxon>
        <taxon>Gammaproteobacteria</taxon>
        <taxon>Chromatiales</taxon>
        <taxon>Halothiobacillaceae</taxon>
        <taxon>Halothiobacillus</taxon>
    </lineage>
</organism>
<evidence type="ECO:0000256" key="3">
    <source>
        <dbReference type="ARBA" id="ARBA00022519"/>
    </source>
</evidence>
<dbReference type="eggNOG" id="COG2908">
    <property type="taxonomic scope" value="Bacteria"/>
</dbReference>
<protein>
    <recommendedName>
        <fullName evidence="10">UDP-2,3-diacylglucosamine hydrolase</fullName>
        <ecNumber evidence="10">3.6.1.54</ecNumber>
    </recommendedName>
    <alternativeName>
        <fullName evidence="10">UDP-2,3-diacylglucosamine diphosphatase</fullName>
    </alternativeName>
</protein>
<dbReference type="STRING" id="555778.Hneap_1082"/>
<comment type="function">
    <text evidence="10">Hydrolyzes the pyrophosphate bond of UDP-2,3-diacylglucosamine to yield 2,3-diacylglucosamine 1-phosphate (lipid X) and UMP by catalyzing the attack of water at the alpha-P atom. Involved in the biosynthesis of lipid A, a phosphorylated glycolipid that anchors the lipopolysaccharide to the outer membrane of the cell.</text>
</comment>
<dbReference type="HAMAP" id="MF_00575">
    <property type="entry name" value="LpxH"/>
    <property type="match status" value="1"/>
</dbReference>
<keyword evidence="6 10" id="KW-0378">Hydrolase</keyword>
<dbReference type="Gene3D" id="3.60.21.10">
    <property type="match status" value="1"/>
</dbReference>
<comment type="cofactor">
    <cofactor evidence="10">
        <name>Mn(2+)</name>
        <dbReference type="ChEBI" id="CHEBI:29035"/>
    </cofactor>
    <text evidence="10">Binds 2 Mn(2+) ions per subunit in a binuclear metal center.</text>
</comment>
<dbReference type="InterPro" id="IPR029052">
    <property type="entry name" value="Metallo-depent_PP-like"/>
</dbReference>
<dbReference type="InterPro" id="IPR010138">
    <property type="entry name" value="UDP-diacylglucosamine_Hdrlase"/>
</dbReference>
<feature type="domain" description="Calcineurin-like phosphoesterase" evidence="11">
    <location>
        <begin position="4"/>
        <end position="196"/>
    </location>
</feature>
<evidence type="ECO:0000256" key="2">
    <source>
        <dbReference type="ARBA" id="ARBA00022516"/>
    </source>
</evidence>
<feature type="binding site" evidence="10">
    <location>
        <position position="9"/>
    </location>
    <ligand>
        <name>Mn(2+)</name>
        <dbReference type="ChEBI" id="CHEBI:29035"/>
        <label>1</label>
    </ligand>
</feature>
<evidence type="ECO:0000256" key="8">
    <source>
        <dbReference type="ARBA" id="ARBA00023136"/>
    </source>
</evidence>
<dbReference type="PANTHER" id="PTHR34990">
    <property type="entry name" value="UDP-2,3-DIACYLGLUCOSAMINE HYDROLASE-RELATED"/>
    <property type="match status" value="1"/>
</dbReference>
<dbReference type="SUPFAM" id="SSF56300">
    <property type="entry name" value="Metallo-dependent phosphatases"/>
    <property type="match status" value="1"/>
</dbReference>
<dbReference type="UniPathway" id="UPA00359">
    <property type="reaction ID" value="UER00480"/>
</dbReference>
<dbReference type="GO" id="GO:0008758">
    <property type="term" value="F:UDP-2,3-diacylglucosamine hydrolase activity"/>
    <property type="evidence" value="ECO:0007669"/>
    <property type="project" value="UniProtKB-UniRule"/>
</dbReference>
<keyword evidence="5 10" id="KW-0479">Metal-binding</keyword>
<evidence type="ECO:0000259" key="11">
    <source>
        <dbReference type="Pfam" id="PF00149"/>
    </source>
</evidence>
<keyword evidence="1 10" id="KW-1003">Cell membrane</keyword>
<keyword evidence="4 10" id="KW-0441">Lipid A biosynthesis</keyword>
<dbReference type="CDD" id="cd07398">
    <property type="entry name" value="MPP_YbbF-LpxH"/>
    <property type="match status" value="1"/>
</dbReference>
<dbReference type="InterPro" id="IPR043461">
    <property type="entry name" value="LpxH-like"/>
</dbReference>
<dbReference type="NCBIfam" id="NF003743">
    <property type="entry name" value="PRK05340.1"/>
    <property type="match status" value="1"/>
</dbReference>
<dbReference type="KEGG" id="hna:Hneap_1082"/>
<keyword evidence="8 10" id="KW-0472">Membrane</keyword>
<keyword evidence="3 10" id="KW-0997">Cell inner membrane</keyword>
<evidence type="ECO:0000256" key="9">
    <source>
        <dbReference type="ARBA" id="ARBA00023211"/>
    </source>
</evidence>
<comment type="catalytic activity">
    <reaction evidence="10">
        <text>UDP-2-N,3-O-bis[(3R)-3-hydroxytetradecanoyl]-alpha-D-glucosamine + H2O = 2-N,3-O-bis[(3R)-3-hydroxytetradecanoyl]-alpha-D-glucosaminyl 1-phosphate + UMP + 2 H(+)</text>
        <dbReference type="Rhea" id="RHEA:25213"/>
        <dbReference type="ChEBI" id="CHEBI:15377"/>
        <dbReference type="ChEBI" id="CHEBI:15378"/>
        <dbReference type="ChEBI" id="CHEBI:57865"/>
        <dbReference type="ChEBI" id="CHEBI:57957"/>
        <dbReference type="ChEBI" id="CHEBI:78847"/>
        <dbReference type="EC" id="3.6.1.54"/>
    </reaction>
</comment>
<dbReference type="RefSeq" id="WP_012823954.1">
    <property type="nucleotide sequence ID" value="NC_013422.1"/>
</dbReference>
<dbReference type="GO" id="GO:0030145">
    <property type="term" value="F:manganese ion binding"/>
    <property type="evidence" value="ECO:0007669"/>
    <property type="project" value="UniProtKB-UniRule"/>
</dbReference>
<name>D0KZP5_HALNC</name>
<feature type="binding site" evidence="10">
    <location>
        <position position="40"/>
    </location>
    <ligand>
        <name>Mn(2+)</name>
        <dbReference type="ChEBI" id="CHEBI:29035"/>
        <label>1</label>
    </ligand>
</feature>
<comment type="subcellular location">
    <subcellularLocation>
        <location evidence="10">Cell inner membrane</location>
        <topology evidence="10">Peripheral membrane protein</topology>
        <orientation evidence="10">Cytoplasmic side</orientation>
    </subcellularLocation>
</comment>
<proteinExistence type="inferred from homology"/>
<dbReference type="InterPro" id="IPR004843">
    <property type="entry name" value="Calcineurin-like_PHP"/>
</dbReference>
<gene>
    <name evidence="10" type="primary">lpxH</name>
    <name evidence="12" type="ordered locus">Hneap_1082</name>
</gene>
<dbReference type="GO" id="GO:0009245">
    <property type="term" value="P:lipid A biosynthetic process"/>
    <property type="evidence" value="ECO:0007669"/>
    <property type="project" value="UniProtKB-UniRule"/>
</dbReference>
<evidence type="ECO:0000256" key="7">
    <source>
        <dbReference type="ARBA" id="ARBA00023098"/>
    </source>
</evidence>
<reference evidence="12 13" key="1">
    <citation type="submission" date="2009-10" db="EMBL/GenBank/DDBJ databases">
        <title>Complete sequence of Halothiobacillus neapolitanus c2.</title>
        <authorList>
            <consortium name="US DOE Joint Genome Institute"/>
            <person name="Lucas S."/>
            <person name="Copeland A."/>
            <person name="Lapidus A."/>
            <person name="Glavina del Rio T."/>
            <person name="Tice H."/>
            <person name="Bruce D."/>
            <person name="Goodwin L."/>
            <person name="Pitluck S."/>
            <person name="Davenport K."/>
            <person name="Brettin T."/>
            <person name="Detter J.C."/>
            <person name="Han C."/>
            <person name="Tapia R."/>
            <person name="Larimer F."/>
            <person name="Land M."/>
            <person name="Hauser L."/>
            <person name="Kyrpides N."/>
            <person name="Mikhailova N."/>
            <person name="Kerfeld C."/>
            <person name="Cannon G."/>
            <person name="Heinhort S."/>
        </authorList>
    </citation>
    <scope>NUCLEOTIDE SEQUENCE [LARGE SCALE GENOMIC DNA]</scope>
    <source>
        <strain evidence="13">ATCC 23641 / c2</strain>
    </source>
</reference>
<dbReference type="GO" id="GO:0019897">
    <property type="term" value="C:extrinsic component of plasma membrane"/>
    <property type="evidence" value="ECO:0007669"/>
    <property type="project" value="UniProtKB-UniRule"/>
</dbReference>
<dbReference type="PANTHER" id="PTHR34990:SF1">
    <property type="entry name" value="UDP-2,3-DIACYLGLUCOSAMINE HYDROLASE"/>
    <property type="match status" value="1"/>
</dbReference>
<feature type="binding site" evidence="10">
    <location>
        <position position="11"/>
    </location>
    <ligand>
        <name>Mn(2+)</name>
        <dbReference type="ChEBI" id="CHEBI:29035"/>
        <label>1</label>
    </ligand>
</feature>